<comment type="caution">
    <text evidence="2">The sequence shown here is derived from an EMBL/GenBank/DDBJ whole genome shotgun (WGS) entry which is preliminary data.</text>
</comment>
<accession>A0A6N4PV26</accession>
<keyword evidence="3" id="KW-1185">Reference proteome</keyword>
<evidence type="ECO:0000313" key="3">
    <source>
        <dbReference type="Proteomes" id="UP000297239"/>
    </source>
</evidence>
<evidence type="ECO:0000259" key="1">
    <source>
        <dbReference type="Pfam" id="PF04865"/>
    </source>
</evidence>
<sequence>MIIHTTKENVQREVIRFVENDENQLFKGHDLKSPLSKTGTILRAIGNAIFLFIDKNLIAFQNALHPSTMEEEDVHLSLADLGDEWKEATTAKHRIRIGSSVQPVYKVPIPAGYVVATTDRKMRFQTLQEGLLPALVPADSNGKYTIELICECITSGLEGNVTPNSITEHVDYIPEIDVVYNPDTIPYSGGRDRERLPTARERLRQIQIGSTSQKWTVDWYILEALKFTFVEKVVFKSSKALGIPGVIKLLLMGPDGSTLSSAQLTQISEHFNSEAMNPGGAAHVVSENADGIPINKSFMLYFATAESIPTNAAIQAIVDTFFAQLKDEQSFIVNAFKSLLLQFPDAVFCDVDNDIDIIVGSGQIAFKGPNFDVILGVY</sequence>
<feature type="domain" description="Baseplate protein J-like barrel" evidence="1">
    <location>
        <begin position="108"/>
        <end position="184"/>
    </location>
</feature>
<dbReference type="Proteomes" id="UP000297239">
    <property type="component" value="Unassembled WGS sequence"/>
</dbReference>
<evidence type="ECO:0000313" key="2">
    <source>
        <dbReference type="EMBL" id="TGK67098.1"/>
    </source>
</evidence>
<dbReference type="Pfam" id="PF04865">
    <property type="entry name" value="Baseplate_J"/>
    <property type="match status" value="1"/>
</dbReference>
<reference evidence="2" key="1">
    <citation type="journal article" date="2019" name="PLoS Negl. Trop. Dis.">
        <title>Revisiting the worldwide diversity of Leptospira species in the environment.</title>
        <authorList>
            <person name="Vincent A.T."/>
            <person name="Schiettekatte O."/>
            <person name="Bourhy P."/>
            <person name="Veyrier F.J."/>
            <person name="Picardeau M."/>
        </authorList>
    </citation>
    <scope>NUCLEOTIDE SEQUENCE [LARGE SCALE GENOMIC DNA]</scope>
    <source>
        <strain evidence="2">201800293</strain>
    </source>
</reference>
<proteinExistence type="predicted"/>
<protein>
    <submittedName>
        <fullName evidence="2">Phage baseplate protein</fullName>
    </submittedName>
</protein>
<dbReference type="OrthoDB" id="337514at2"/>
<dbReference type="InterPro" id="IPR006949">
    <property type="entry name" value="Barrel_Baseplate_J-like"/>
</dbReference>
<name>A0A6N4PV26_9LEPT</name>
<dbReference type="EMBL" id="RQFF01000037">
    <property type="protein sequence ID" value="TGK67098.1"/>
    <property type="molecule type" value="Genomic_DNA"/>
</dbReference>
<dbReference type="RefSeq" id="WP_135636375.1">
    <property type="nucleotide sequence ID" value="NZ_RQFE01000031.1"/>
</dbReference>
<gene>
    <name evidence="2" type="ORF">EHQ18_18545</name>
</gene>
<organism evidence="2 3">
    <name type="scientific">Leptospira kanakyensis</name>
    <dbReference type="NCBI Taxonomy" id="2484968"/>
    <lineage>
        <taxon>Bacteria</taxon>
        <taxon>Pseudomonadati</taxon>
        <taxon>Spirochaetota</taxon>
        <taxon>Spirochaetia</taxon>
        <taxon>Leptospirales</taxon>
        <taxon>Leptospiraceae</taxon>
        <taxon>Leptospira</taxon>
    </lineage>
</organism>
<dbReference type="AlphaFoldDB" id="A0A6N4PV26"/>